<dbReference type="InterPro" id="IPR007992">
    <property type="entry name" value="CybS"/>
</dbReference>
<keyword evidence="5 10" id="KW-0809">Transit peptide</keyword>
<evidence type="ECO:0000256" key="9">
    <source>
        <dbReference type="PIRSR" id="PIRSR607992-1"/>
    </source>
</evidence>
<evidence type="ECO:0000256" key="10">
    <source>
        <dbReference type="RuleBase" id="RU364031"/>
    </source>
</evidence>
<dbReference type="eggNOG" id="KOG4097">
    <property type="taxonomic scope" value="Eukaryota"/>
</dbReference>
<evidence type="ECO:0000256" key="8">
    <source>
        <dbReference type="ARBA" id="ARBA00023136"/>
    </source>
</evidence>
<dbReference type="FunCoup" id="H2ARA3">
    <property type="interactions" value="261"/>
</dbReference>
<dbReference type="GO" id="GO:0006121">
    <property type="term" value="P:mitochondrial electron transport, succinate to ubiquinone"/>
    <property type="evidence" value="ECO:0007669"/>
    <property type="project" value="EnsemblFungi"/>
</dbReference>
<accession>H2ARA3</accession>
<keyword evidence="6" id="KW-1133">Transmembrane helix</keyword>
<dbReference type="AlphaFoldDB" id="H2ARA3"/>
<name>H2ARA3_KAZAF</name>
<evidence type="ECO:0000256" key="1">
    <source>
        <dbReference type="ARBA" id="ARBA00004448"/>
    </source>
</evidence>
<evidence type="ECO:0000256" key="2">
    <source>
        <dbReference type="ARBA" id="ARBA00007294"/>
    </source>
</evidence>
<keyword evidence="8 10" id="KW-0472">Membrane</keyword>
<organism evidence="11 12">
    <name type="scientific">Kazachstania africana (strain ATCC 22294 / BCRC 22015 / CBS 2517 / CECT 1963 / NBRC 1671 / NRRL Y-8276)</name>
    <name type="common">Yeast</name>
    <name type="synonym">Kluyveromyces africanus</name>
    <dbReference type="NCBI Taxonomy" id="1071382"/>
    <lineage>
        <taxon>Eukaryota</taxon>
        <taxon>Fungi</taxon>
        <taxon>Dikarya</taxon>
        <taxon>Ascomycota</taxon>
        <taxon>Saccharomycotina</taxon>
        <taxon>Saccharomycetes</taxon>
        <taxon>Saccharomycetales</taxon>
        <taxon>Saccharomycetaceae</taxon>
        <taxon>Kazachstania</taxon>
    </lineage>
</organism>
<evidence type="ECO:0000313" key="11">
    <source>
        <dbReference type="EMBL" id="CCF56903.1"/>
    </source>
</evidence>
<reference evidence="11 12" key="1">
    <citation type="journal article" date="2011" name="Proc. Natl. Acad. Sci. U.S.A.">
        <title>Evolutionary erosion of yeast sex chromosomes by mating-type switching accidents.</title>
        <authorList>
            <person name="Gordon J.L."/>
            <person name="Armisen D."/>
            <person name="Proux-Wera E."/>
            <person name="Oheigeartaigh S.S."/>
            <person name="Byrne K.P."/>
            <person name="Wolfe K.H."/>
        </authorList>
    </citation>
    <scope>NUCLEOTIDE SEQUENCE [LARGE SCALE GENOMIC DNA]</scope>
    <source>
        <strain evidence="12">ATCC 22294 / BCRC 22015 / CBS 2517 / CECT 1963 / NBRC 1671 / NRRL Y-8276</strain>
    </source>
</reference>
<dbReference type="Gene3D" id="1.20.1300.10">
    <property type="entry name" value="Fumarate reductase/succinate dehydrogenase, transmembrane subunit"/>
    <property type="match status" value="1"/>
</dbReference>
<evidence type="ECO:0000256" key="6">
    <source>
        <dbReference type="ARBA" id="ARBA00022989"/>
    </source>
</evidence>
<dbReference type="OrthoDB" id="18577at2759"/>
<dbReference type="GO" id="GO:0048039">
    <property type="term" value="F:ubiquinone binding"/>
    <property type="evidence" value="ECO:0007669"/>
    <property type="project" value="TreeGrafter"/>
</dbReference>
<keyword evidence="7 10" id="KW-0496">Mitochondrion</keyword>
<dbReference type="Proteomes" id="UP000005220">
    <property type="component" value="Chromosome 2"/>
</dbReference>
<dbReference type="PANTHER" id="PTHR13337:SF5">
    <property type="entry name" value="MITOCHONDRIAL INNER MEMBRANE PROTEIN SHH4-RELATED"/>
    <property type="match status" value="1"/>
</dbReference>
<dbReference type="GO" id="GO:0020037">
    <property type="term" value="F:heme binding"/>
    <property type="evidence" value="ECO:0007669"/>
    <property type="project" value="TreeGrafter"/>
</dbReference>
<keyword evidence="3" id="KW-0812">Transmembrane</keyword>
<dbReference type="CDD" id="cd03496">
    <property type="entry name" value="SQR_TypeC_CybS"/>
    <property type="match status" value="1"/>
</dbReference>
<dbReference type="GO" id="GO:0005743">
    <property type="term" value="C:mitochondrial inner membrane"/>
    <property type="evidence" value="ECO:0007669"/>
    <property type="project" value="UniProtKB-SubCell"/>
</dbReference>
<dbReference type="InParanoid" id="H2ARA3"/>
<dbReference type="GO" id="GO:0008177">
    <property type="term" value="F:succinate dehydrogenase (quinone) activity"/>
    <property type="evidence" value="ECO:0007669"/>
    <property type="project" value="EnsemblFungi"/>
</dbReference>
<keyword evidence="12" id="KW-1185">Reference proteome</keyword>
<dbReference type="PANTHER" id="PTHR13337">
    <property type="entry name" value="SUCCINATE DEHYDROGENASE"/>
    <property type="match status" value="1"/>
</dbReference>
<keyword evidence="4 10" id="KW-0999">Mitochondrion inner membrane</keyword>
<dbReference type="Pfam" id="PF05328">
    <property type="entry name" value="CybS"/>
    <property type="match status" value="1"/>
</dbReference>
<dbReference type="RefSeq" id="XP_003956038.1">
    <property type="nucleotide sequence ID" value="XM_003955989.1"/>
</dbReference>
<evidence type="ECO:0000256" key="7">
    <source>
        <dbReference type="ARBA" id="ARBA00023128"/>
    </source>
</evidence>
<protein>
    <recommendedName>
        <fullName evidence="10">Succinate dehydrogenase [ubiquinone] cytochrome b small subunit</fullName>
    </recommendedName>
</protein>
<dbReference type="GeneID" id="13884785"/>
<dbReference type="HOGENOM" id="CLU_096618_0_0_1"/>
<gene>
    <name evidence="11" type="primary">KAFR0B06070</name>
    <name evidence="11" type="ORF">KAFR_0B06070</name>
</gene>
<evidence type="ECO:0000313" key="12">
    <source>
        <dbReference type="Proteomes" id="UP000005220"/>
    </source>
</evidence>
<feature type="binding site" evidence="9">
    <location>
        <position position="119"/>
    </location>
    <ligand>
        <name>a ubiquinone</name>
        <dbReference type="ChEBI" id="CHEBI:16389"/>
        <note>ligand shared with IP/SDHB</note>
    </ligand>
</feature>
<dbReference type="KEGG" id="kaf:KAFR_0B06070"/>
<comment type="similarity">
    <text evidence="2 10">Belongs to the CybS family.</text>
</comment>
<evidence type="ECO:0000256" key="5">
    <source>
        <dbReference type="ARBA" id="ARBA00022946"/>
    </source>
</evidence>
<dbReference type="InterPro" id="IPR034804">
    <property type="entry name" value="SQR/QFR_C/D"/>
</dbReference>
<comment type="subcellular location">
    <subcellularLocation>
        <location evidence="1 10">Mitochondrion inner membrane</location>
        <topology evidence="1 10">Multi-pass membrane protein</topology>
    </subcellularLocation>
</comment>
<dbReference type="STRING" id="1071382.H2ARA3"/>
<dbReference type="EMBL" id="HE650822">
    <property type="protein sequence ID" value="CCF56903.1"/>
    <property type="molecule type" value="Genomic_DNA"/>
</dbReference>
<evidence type="ECO:0000256" key="4">
    <source>
        <dbReference type="ARBA" id="ARBA00022792"/>
    </source>
</evidence>
<proteinExistence type="inferred from homology"/>
<evidence type="ECO:0000256" key="3">
    <source>
        <dbReference type="ARBA" id="ARBA00022692"/>
    </source>
</evidence>
<dbReference type="GO" id="GO:0006099">
    <property type="term" value="P:tricarboxylic acid cycle"/>
    <property type="evidence" value="ECO:0007669"/>
    <property type="project" value="EnsemblFungi"/>
</dbReference>
<sequence>MLLYRRNLLLGNRFAQAAISRGFHSTAKRSFTIPFLPILPQKPGGVIGTPNEAYKSPRPNKLEGSFHWWLEKAFAVTSFPLATAALFTTGPLSTTCDSIFCLGLLGYYYMEFHSCITDYISSRVYGKIHNYAMYLLGAGTFVSLFGIYKLESETGGFVGIVKKLWAFPSITSNKMEDEVTVTSES</sequence>
<dbReference type="GO" id="GO:0045273">
    <property type="term" value="C:respiratory chain complex II (succinate dehydrogenase)"/>
    <property type="evidence" value="ECO:0007669"/>
    <property type="project" value="EnsemblFungi"/>
</dbReference>